<keyword evidence="3" id="KW-1185">Reference proteome</keyword>
<sequence length="108" mass="11961">MSSQLSSKPEKLEAKQSTLFDRTFRDSEGKIVIAQMPNLPLLVGLTATVLQSVLPSGKIQTAFDLVAFGALFTWAWQELFEGVNYFRRSLGLIVLLSMLMLGLNLGRV</sequence>
<gene>
    <name evidence="2" type="ORF">NC998_19425</name>
</gene>
<feature type="transmembrane region" description="Helical" evidence="1">
    <location>
        <begin position="85"/>
        <end position="105"/>
    </location>
</feature>
<reference evidence="2 3" key="1">
    <citation type="submission" date="2022-04" db="EMBL/GenBank/DDBJ databases">
        <title>Positive selection, recombination, and allopatry shape intraspecific diversity of widespread and dominant cyanobacteria.</title>
        <authorList>
            <person name="Wei J."/>
            <person name="Shu W."/>
            <person name="Hu C."/>
        </authorList>
    </citation>
    <scope>NUCLEOTIDE SEQUENCE [LARGE SCALE GENOMIC DNA]</scope>
    <source>
        <strain evidence="2 3">GB2-A4</strain>
    </source>
</reference>
<proteinExistence type="predicted"/>
<keyword evidence="1" id="KW-0472">Membrane</keyword>
<keyword evidence="1" id="KW-1133">Transmembrane helix</keyword>
<evidence type="ECO:0000256" key="1">
    <source>
        <dbReference type="SAM" id="Phobius"/>
    </source>
</evidence>
<comment type="caution">
    <text evidence="2">The sequence shown here is derived from an EMBL/GenBank/DDBJ whole genome shotgun (WGS) entry which is preliminary data.</text>
</comment>
<dbReference type="Proteomes" id="UP001464891">
    <property type="component" value="Unassembled WGS sequence"/>
</dbReference>
<organism evidence="2 3">
    <name type="scientific">Trichocoleus desertorum GB2-A4</name>
    <dbReference type="NCBI Taxonomy" id="2933944"/>
    <lineage>
        <taxon>Bacteria</taxon>
        <taxon>Bacillati</taxon>
        <taxon>Cyanobacteriota</taxon>
        <taxon>Cyanophyceae</taxon>
        <taxon>Leptolyngbyales</taxon>
        <taxon>Trichocoleusaceae</taxon>
        <taxon>Trichocoleus</taxon>
    </lineage>
</organism>
<evidence type="ECO:0000313" key="3">
    <source>
        <dbReference type="Proteomes" id="UP001464891"/>
    </source>
</evidence>
<keyword evidence="1" id="KW-0812">Transmembrane</keyword>
<evidence type="ECO:0000313" key="2">
    <source>
        <dbReference type="EMBL" id="MEP0819276.1"/>
    </source>
</evidence>
<dbReference type="EMBL" id="JAMPKM010000013">
    <property type="protein sequence ID" value="MEP0819276.1"/>
    <property type="molecule type" value="Genomic_DNA"/>
</dbReference>
<dbReference type="RefSeq" id="WP_190443016.1">
    <property type="nucleotide sequence ID" value="NZ_JAMPKM010000013.1"/>
</dbReference>
<protein>
    <submittedName>
        <fullName evidence="2">Uncharacterized protein</fullName>
    </submittedName>
</protein>
<accession>A0ABV0JE06</accession>
<name>A0ABV0JE06_9CYAN</name>